<dbReference type="GO" id="GO:0005886">
    <property type="term" value="C:plasma membrane"/>
    <property type="evidence" value="ECO:0007669"/>
    <property type="project" value="UniProtKB-SubCell"/>
</dbReference>
<evidence type="ECO:0000256" key="1">
    <source>
        <dbReference type="ARBA" id="ARBA00004202"/>
    </source>
</evidence>
<dbReference type="Pfam" id="PF08352">
    <property type="entry name" value="oligo_HPY"/>
    <property type="match status" value="2"/>
</dbReference>
<reference evidence="9 10" key="1">
    <citation type="submission" date="2018-10" db="EMBL/GenBank/DDBJ databases">
        <title>Aeromicrobium sp. 9W16Y-2 whole genome shotgun sequence.</title>
        <authorList>
            <person name="Li F."/>
        </authorList>
    </citation>
    <scope>NUCLEOTIDE SEQUENCE [LARGE SCALE GENOMIC DNA]</scope>
    <source>
        <strain evidence="9 10">9W16Y-2</strain>
    </source>
</reference>
<dbReference type="InterPro" id="IPR003593">
    <property type="entry name" value="AAA+_ATPase"/>
</dbReference>
<name>A0A3L8PLW9_9ACTN</name>
<keyword evidence="7" id="KW-0472">Membrane</keyword>
<dbReference type="Pfam" id="PF00005">
    <property type="entry name" value="ABC_tran"/>
    <property type="match status" value="2"/>
</dbReference>
<gene>
    <name evidence="9" type="ORF">D9V41_07250</name>
</gene>
<dbReference type="AlphaFoldDB" id="A0A3L8PLW9"/>
<keyword evidence="10" id="KW-1185">Reference proteome</keyword>
<dbReference type="SMART" id="SM00382">
    <property type="entry name" value="AAA"/>
    <property type="match status" value="2"/>
</dbReference>
<dbReference type="PROSITE" id="PS00211">
    <property type="entry name" value="ABC_TRANSPORTER_1"/>
    <property type="match status" value="2"/>
</dbReference>
<protein>
    <submittedName>
        <fullName evidence="9">ABC transporter ATP-binding protein</fullName>
    </submittedName>
</protein>
<evidence type="ECO:0000259" key="8">
    <source>
        <dbReference type="PROSITE" id="PS50893"/>
    </source>
</evidence>
<dbReference type="CDD" id="cd03257">
    <property type="entry name" value="ABC_NikE_OppD_transporters"/>
    <property type="match status" value="2"/>
</dbReference>
<proteinExistence type="inferred from homology"/>
<evidence type="ECO:0000256" key="6">
    <source>
        <dbReference type="ARBA" id="ARBA00022840"/>
    </source>
</evidence>
<sequence length="618" mass="67387">MSTASADPVLQIRDLRVRTNGPRPLNIIDGVDLDVALDETVALVGESGSGKSMAARSVLKLLPCNLSVTAEQLTVAGIDAQRADDAALHRLRGDTVGMVFQDPMANFNPVLTVGEQVVEPMRIRERMSKRAAQRLAAEALGHVGITRPEERALEYPHQFSGGMLQRAMIAMALINRPRLVVADEPTTALDATLQVKIVELLRTVQAEVGAGVLLITHDLGLVAELADRAVVMYGGRVLESGPVAELFVQPAHPYTRALLESRPEQGRDVQAIPGEPATPATRPTGCVFHPRCQLRDGRERCESTMPTLLTLSETRTSACHYVEEMLDPARSALSGSEALLETAAAKRVVEGVAVRVDHVSKEFVSTSFWSSHRKVVTKAVDDVTFEVPRGKTLGLVGESGSGKSTLGRLMIGLLQPDCGQITVFDEQGAPITDRDELRRTIQWVHQDPYGSLNPKMTVGRLIDEVLNRYGLHAGRREERCAELLTQMGLPASTAQRYPHQLSGGQRQRVSIARALAVEPSILVLDEPLSALDVSIQAQVINLLRSLRESLGLSYVLISHDLNVVRAVCDRVAVMCKGELVEFGEAEQIYQQPQHPYTQTLLAAMLSTSRVRRDTSTVH</sequence>
<keyword evidence="3" id="KW-0813">Transport</keyword>
<dbReference type="PROSITE" id="PS50893">
    <property type="entry name" value="ABC_TRANSPORTER_2"/>
    <property type="match status" value="2"/>
</dbReference>
<dbReference type="SUPFAM" id="SSF52540">
    <property type="entry name" value="P-loop containing nucleoside triphosphate hydrolases"/>
    <property type="match status" value="2"/>
</dbReference>
<dbReference type="NCBIfam" id="NF008453">
    <property type="entry name" value="PRK11308.1"/>
    <property type="match status" value="2"/>
</dbReference>
<dbReference type="InterPro" id="IPR003439">
    <property type="entry name" value="ABC_transporter-like_ATP-bd"/>
</dbReference>
<dbReference type="EMBL" id="RDBF01000004">
    <property type="protein sequence ID" value="RLV56224.1"/>
    <property type="molecule type" value="Genomic_DNA"/>
</dbReference>
<dbReference type="RefSeq" id="WP_121793883.1">
    <property type="nucleotide sequence ID" value="NZ_RDBF01000004.1"/>
</dbReference>
<dbReference type="InterPro" id="IPR027417">
    <property type="entry name" value="P-loop_NTPase"/>
</dbReference>
<comment type="similarity">
    <text evidence="2">Belongs to the ABC transporter superfamily.</text>
</comment>
<dbReference type="InterPro" id="IPR017871">
    <property type="entry name" value="ABC_transporter-like_CS"/>
</dbReference>
<dbReference type="Gene3D" id="3.40.50.300">
    <property type="entry name" value="P-loop containing nucleotide triphosphate hydrolases"/>
    <property type="match status" value="2"/>
</dbReference>
<dbReference type="FunFam" id="3.40.50.300:FF:000016">
    <property type="entry name" value="Oligopeptide ABC transporter ATP-binding component"/>
    <property type="match status" value="1"/>
</dbReference>
<dbReference type="PANTHER" id="PTHR43297:SF2">
    <property type="entry name" value="DIPEPTIDE TRANSPORT ATP-BINDING PROTEIN DPPD"/>
    <property type="match status" value="1"/>
</dbReference>
<dbReference type="GO" id="GO:0005524">
    <property type="term" value="F:ATP binding"/>
    <property type="evidence" value="ECO:0007669"/>
    <property type="project" value="UniProtKB-KW"/>
</dbReference>
<evidence type="ECO:0000256" key="7">
    <source>
        <dbReference type="ARBA" id="ARBA00023136"/>
    </source>
</evidence>
<evidence type="ECO:0000256" key="4">
    <source>
        <dbReference type="ARBA" id="ARBA00022475"/>
    </source>
</evidence>
<accession>A0A3L8PLW9</accession>
<dbReference type="InterPro" id="IPR050388">
    <property type="entry name" value="ABC_Ni/Peptide_Import"/>
</dbReference>
<evidence type="ECO:0000313" key="9">
    <source>
        <dbReference type="EMBL" id="RLV56224.1"/>
    </source>
</evidence>
<comment type="subcellular location">
    <subcellularLocation>
        <location evidence="1">Cell membrane</location>
        <topology evidence="1">Peripheral membrane protein</topology>
    </subcellularLocation>
</comment>
<feature type="domain" description="ABC transporter" evidence="8">
    <location>
        <begin position="10"/>
        <end position="259"/>
    </location>
</feature>
<dbReference type="Proteomes" id="UP000282515">
    <property type="component" value="Unassembled WGS sequence"/>
</dbReference>
<dbReference type="GO" id="GO:0016887">
    <property type="term" value="F:ATP hydrolysis activity"/>
    <property type="evidence" value="ECO:0007669"/>
    <property type="project" value="InterPro"/>
</dbReference>
<organism evidence="9 10">
    <name type="scientific">Aeromicrobium phragmitis</name>
    <dbReference type="NCBI Taxonomy" id="2478914"/>
    <lineage>
        <taxon>Bacteria</taxon>
        <taxon>Bacillati</taxon>
        <taxon>Actinomycetota</taxon>
        <taxon>Actinomycetes</taxon>
        <taxon>Propionibacteriales</taxon>
        <taxon>Nocardioidaceae</taxon>
        <taxon>Aeromicrobium</taxon>
    </lineage>
</organism>
<feature type="domain" description="ABC transporter" evidence="8">
    <location>
        <begin position="354"/>
        <end position="601"/>
    </location>
</feature>
<keyword evidence="6 9" id="KW-0067">ATP-binding</keyword>
<evidence type="ECO:0000256" key="2">
    <source>
        <dbReference type="ARBA" id="ARBA00005417"/>
    </source>
</evidence>
<dbReference type="NCBIfam" id="NF007739">
    <property type="entry name" value="PRK10419.1"/>
    <property type="match status" value="2"/>
</dbReference>
<keyword evidence="5" id="KW-0547">Nucleotide-binding</keyword>
<evidence type="ECO:0000313" key="10">
    <source>
        <dbReference type="Proteomes" id="UP000282515"/>
    </source>
</evidence>
<dbReference type="NCBIfam" id="TIGR01727">
    <property type="entry name" value="oligo_HPY"/>
    <property type="match status" value="1"/>
</dbReference>
<dbReference type="InterPro" id="IPR013563">
    <property type="entry name" value="Oligopep_ABC_C"/>
</dbReference>
<dbReference type="PANTHER" id="PTHR43297">
    <property type="entry name" value="OLIGOPEPTIDE TRANSPORT ATP-BINDING PROTEIN APPD"/>
    <property type="match status" value="1"/>
</dbReference>
<evidence type="ECO:0000256" key="5">
    <source>
        <dbReference type="ARBA" id="ARBA00022741"/>
    </source>
</evidence>
<dbReference type="OrthoDB" id="5357528at2"/>
<keyword evidence="4" id="KW-1003">Cell membrane</keyword>
<dbReference type="GO" id="GO:0015833">
    <property type="term" value="P:peptide transport"/>
    <property type="evidence" value="ECO:0007669"/>
    <property type="project" value="InterPro"/>
</dbReference>
<evidence type="ECO:0000256" key="3">
    <source>
        <dbReference type="ARBA" id="ARBA00022448"/>
    </source>
</evidence>
<comment type="caution">
    <text evidence="9">The sequence shown here is derived from an EMBL/GenBank/DDBJ whole genome shotgun (WGS) entry which is preliminary data.</text>
</comment>